<dbReference type="GO" id="GO:0005829">
    <property type="term" value="C:cytosol"/>
    <property type="evidence" value="ECO:0007669"/>
    <property type="project" value="UniProtKB-ARBA"/>
</dbReference>
<keyword evidence="5" id="KW-1185">Reference proteome</keyword>
<gene>
    <name evidence="4" type="ORF">BJI67_11835</name>
</gene>
<dbReference type="PANTHER" id="PTHR12962:SF1">
    <property type="entry name" value="COLD SHOCK DOMAIN-CONTAINING PROTEIN CG9705"/>
    <property type="match status" value="1"/>
</dbReference>
<keyword evidence="2" id="KW-0812">Transmembrane</keyword>
<sequence>MRQTGIITNWIDDKGFGFITPSQGGEQVFVHVTAFEPVRNRPTVNSHVTYVLKSDSRGRLRAEQVQYVEQNPGKSTTLWRRTVAIAVPLAFLGGVSVLSLTGKLAHEIMWLYGLASTAAFLLYAKDKAAARKNRRRTPEKRLHLLALVGGWPGAWVAQQLLRHKSRKPEFRAIFWVTVVLNCGAFAWALSPEGAAALKTTLDAIDAQWLRHAMIELAG</sequence>
<dbReference type="Gene3D" id="2.40.50.140">
    <property type="entry name" value="Nucleic acid-binding proteins"/>
    <property type="match status" value="1"/>
</dbReference>
<feature type="transmembrane region" description="Helical" evidence="2">
    <location>
        <begin position="173"/>
        <end position="190"/>
    </location>
</feature>
<dbReference type="InterPro" id="IPR002059">
    <property type="entry name" value="CSP_DNA-bd"/>
</dbReference>
<proteinExistence type="predicted"/>
<keyword evidence="2" id="KW-0472">Membrane</keyword>
<dbReference type="GO" id="GO:0003730">
    <property type="term" value="F:mRNA 3'-UTR binding"/>
    <property type="evidence" value="ECO:0007669"/>
    <property type="project" value="TreeGrafter"/>
</dbReference>
<organism evidence="4 5">
    <name type="scientific">Acidihalobacter aeolianus</name>
    <dbReference type="NCBI Taxonomy" id="2792603"/>
    <lineage>
        <taxon>Bacteria</taxon>
        <taxon>Pseudomonadati</taxon>
        <taxon>Pseudomonadota</taxon>
        <taxon>Gammaproteobacteria</taxon>
        <taxon>Chromatiales</taxon>
        <taxon>Ectothiorhodospiraceae</taxon>
        <taxon>Acidihalobacter</taxon>
    </lineage>
</organism>
<dbReference type="PROSITE" id="PS51857">
    <property type="entry name" value="CSD_2"/>
    <property type="match status" value="1"/>
</dbReference>
<dbReference type="CDD" id="cd04458">
    <property type="entry name" value="CSP_CDS"/>
    <property type="match status" value="1"/>
</dbReference>
<dbReference type="InterPro" id="IPR052069">
    <property type="entry name" value="Ca-reg_mRNA-binding_domain"/>
</dbReference>
<dbReference type="AlphaFoldDB" id="A0A1D8K9K5"/>
<protein>
    <recommendedName>
        <fullName evidence="3">CSD domain-containing protein</fullName>
    </recommendedName>
</protein>
<feature type="transmembrane region" description="Helical" evidence="2">
    <location>
        <begin position="83"/>
        <end position="102"/>
    </location>
</feature>
<evidence type="ECO:0000259" key="3">
    <source>
        <dbReference type="PROSITE" id="PS51857"/>
    </source>
</evidence>
<dbReference type="EMBL" id="CP017448">
    <property type="protein sequence ID" value="AOV17658.1"/>
    <property type="molecule type" value="Genomic_DNA"/>
</dbReference>
<feature type="transmembrane region" description="Helical" evidence="2">
    <location>
        <begin position="108"/>
        <end position="124"/>
    </location>
</feature>
<dbReference type="SUPFAM" id="SSF50249">
    <property type="entry name" value="Nucleic acid-binding proteins"/>
    <property type="match status" value="1"/>
</dbReference>
<dbReference type="InterPro" id="IPR012340">
    <property type="entry name" value="NA-bd_OB-fold"/>
</dbReference>
<evidence type="ECO:0000313" key="4">
    <source>
        <dbReference type="EMBL" id="AOV17658.1"/>
    </source>
</evidence>
<evidence type="ECO:0000256" key="1">
    <source>
        <dbReference type="ARBA" id="ARBA00022553"/>
    </source>
</evidence>
<dbReference type="KEGG" id="aaeo:BJI67_11835"/>
<dbReference type="Pfam" id="PF00313">
    <property type="entry name" value="CSD"/>
    <property type="match status" value="1"/>
</dbReference>
<dbReference type="InterPro" id="IPR010718">
    <property type="entry name" value="DUF1294"/>
</dbReference>
<dbReference type="GO" id="GO:0043488">
    <property type="term" value="P:regulation of mRNA stability"/>
    <property type="evidence" value="ECO:0007669"/>
    <property type="project" value="TreeGrafter"/>
</dbReference>
<feature type="domain" description="CSD" evidence="3">
    <location>
        <begin position="2"/>
        <end position="67"/>
    </location>
</feature>
<dbReference type="InterPro" id="IPR011129">
    <property type="entry name" value="CSD"/>
</dbReference>
<accession>A0A1D8K9K5</accession>
<dbReference type="RefSeq" id="WP_070073201.1">
    <property type="nucleotide sequence ID" value="NZ_CP017448.1"/>
</dbReference>
<keyword evidence="1" id="KW-0597">Phosphoprotein</keyword>
<evidence type="ECO:0000256" key="2">
    <source>
        <dbReference type="SAM" id="Phobius"/>
    </source>
</evidence>
<evidence type="ECO:0000313" key="5">
    <source>
        <dbReference type="Proteomes" id="UP000095342"/>
    </source>
</evidence>
<keyword evidence="2" id="KW-1133">Transmembrane helix</keyword>
<dbReference type="PANTHER" id="PTHR12962">
    <property type="entry name" value="CALCIUM-REGULATED HEAT STABLE PROTEIN CRHSP-24-RELATED"/>
    <property type="match status" value="1"/>
</dbReference>
<reference evidence="4 5" key="1">
    <citation type="submission" date="2016-09" db="EMBL/GenBank/DDBJ databases">
        <title>Acidihalobacter prosperus V6 (DSM14174).</title>
        <authorList>
            <person name="Khaleque H.N."/>
            <person name="Ramsay J.P."/>
            <person name="Murphy R.J.T."/>
            <person name="Kaksonen A.H."/>
            <person name="Boxall N.J."/>
            <person name="Watkin E.L.J."/>
        </authorList>
    </citation>
    <scope>NUCLEOTIDE SEQUENCE [LARGE SCALE GENOMIC DNA]</scope>
    <source>
        <strain evidence="4 5">V6</strain>
    </source>
</reference>
<dbReference type="Pfam" id="PF06961">
    <property type="entry name" value="DUF1294"/>
    <property type="match status" value="1"/>
</dbReference>
<dbReference type="Proteomes" id="UP000095342">
    <property type="component" value="Chromosome"/>
</dbReference>
<name>A0A1D8K9K5_9GAMM</name>
<dbReference type="SMART" id="SM00357">
    <property type="entry name" value="CSP"/>
    <property type="match status" value="1"/>
</dbReference>